<dbReference type="PROSITE" id="PS50222">
    <property type="entry name" value="EF_HAND_2"/>
    <property type="match status" value="2"/>
</dbReference>
<dbReference type="AlphaFoldDB" id="D8LUC6"/>
<dbReference type="OrthoDB" id="206543at2759"/>
<dbReference type="EMBL" id="FN649232">
    <property type="protein sequence ID" value="CBN75467.1"/>
    <property type="molecule type" value="Genomic_DNA"/>
</dbReference>
<dbReference type="SUPFAM" id="SSF47473">
    <property type="entry name" value="EF-hand"/>
    <property type="match status" value="1"/>
</dbReference>
<dbReference type="Proteomes" id="UP000002630">
    <property type="component" value="Linkage Group LG17"/>
</dbReference>
<dbReference type="InParanoid" id="D8LUC6"/>
<reference evidence="4 5" key="1">
    <citation type="journal article" date="2010" name="Nature">
        <title>The Ectocarpus genome and the independent evolution of multicellularity in brown algae.</title>
        <authorList>
            <person name="Cock J.M."/>
            <person name="Sterck L."/>
            <person name="Rouze P."/>
            <person name="Scornet D."/>
            <person name="Allen A.E."/>
            <person name="Amoutzias G."/>
            <person name="Anthouard V."/>
            <person name="Artiguenave F."/>
            <person name="Aury J.M."/>
            <person name="Badger J.H."/>
            <person name="Beszteri B."/>
            <person name="Billiau K."/>
            <person name="Bonnet E."/>
            <person name="Bothwell J.H."/>
            <person name="Bowler C."/>
            <person name="Boyen C."/>
            <person name="Brownlee C."/>
            <person name="Carrano C.J."/>
            <person name="Charrier B."/>
            <person name="Cho G.Y."/>
            <person name="Coelho S.M."/>
            <person name="Collen J."/>
            <person name="Corre E."/>
            <person name="Da Silva C."/>
            <person name="Delage L."/>
            <person name="Delaroque N."/>
            <person name="Dittami S.M."/>
            <person name="Doulbeau S."/>
            <person name="Elias M."/>
            <person name="Farnham G."/>
            <person name="Gachon C.M."/>
            <person name="Gschloessl B."/>
            <person name="Heesch S."/>
            <person name="Jabbari K."/>
            <person name="Jubin C."/>
            <person name="Kawai H."/>
            <person name="Kimura K."/>
            <person name="Kloareg B."/>
            <person name="Kupper F.C."/>
            <person name="Lang D."/>
            <person name="Le Bail A."/>
            <person name="Leblanc C."/>
            <person name="Lerouge P."/>
            <person name="Lohr M."/>
            <person name="Lopez P.J."/>
            <person name="Martens C."/>
            <person name="Maumus F."/>
            <person name="Michel G."/>
            <person name="Miranda-Saavedra D."/>
            <person name="Morales J."/>
            <person name="Moreau H."/>
            <person name="Motomura T."/>
            <person name="Nagasato C."/>
            <person name="Napoli C.A."/>
            <person name="Nelson D.R."/>
            <person name="Nyvall-Collen P."/>
            <person name="Peters A.F."/>
            <person name="Pommier C."/>
            <person name="Potin P."/>
            <person name="Poulain J."/>
            <person name="Quesneville H."/>
            <person name="Read B."/>
            <person name="Rensing S.A."/>
            <person name="Ritter A."/>
            <person name="Rousvoal S."/>
            <person name="Samanta M."/>
            <person name="Samson G."/>
            <person name="Schroeder D.C."/>
            <person name="Segurens B."/>
            <person name="Strittmatter M."/>
            <person name="Tonon T."/>
            <person name="Tregear J.W."/>
            <person name="Valentin K."/>
            <person name="von Dassow P."/>
            <person name="Yamagishi T."/>
            <person name="Van de Peer Y."/>
            <person name="Wincker P."/>
        </authorList>
    </citation>
    <scope>NUCLEOTIDE SEQUENCE [LARGE SCALE GENOMIC DNA]</scope>
    <source>
        <strain evidence="5">Ec32 / CCAP1310/4</strain>
    </source>
</reference>
<evidence type="ECO:0000259" key="3">
    <source>
        <dbReference type="PROSITE" id="PS50222"/>
    </source>
</evidence>
<dbReference type="InterPro" id="IPR011992">
    <property type="entry name" value="EF-hand-dom_pair"/>
</dbReference>
<dbReference type="Gene3D" id="1.10.238.10">
    <property type="entry name" value="EF-hand"/>
    <property type="match status" value="1"/>
</dbReference>
<dbReference type="Pfam" id="PF13499">
    <property type="entry name" value="EF-hand_7"/>
    <property type="match status" value="1"/>
</dbReference>
<feature type="region of interest" description="Disordered" evidence="2">
    <location>
        <begin position="158"/>
        <end position="199"/>
    </location>
</feature>
<feature type="domain" description="EF-hand" evidence="3">
    <location>
        <begin position="55"/>
        <end position="90"/>
    </location>
</feature>
<evidence type="ECO:0000313" key="4">
    <source>
        <dbReference type="EMBL" id="CBN75467.1"/>
    </source>
</evidence>
<protein>
    <recommendedName>
        <fullName evidence="3">EF-hand domain-containing protein</fullName>
    </recommendedName>
</protein>
<dbReference type="CDD" id="cd00051">
    <property type="entry name" value="EFh"/>
    <property type="match status" value="1"/>
</dbReference>
<sequence length="296" mass="32949">MPPLPQLTRTNTSPPSPRKQIVIDVFNMFDTDGSGEIELEEMAKAFKATGKLTDETRAQLEAHFEFMDSDGSGEVTIDEFREALGHGEIAFRNYQHQQAFYSLGVTLCQNLVVYRRHVLNREFESMKQQPPGSAVGGLEDQFDCLVRSLMMSTFALKGGDSGGGNDKGKGGGGHKEQLSQEGGCSKYASKSLNGSDDQARKHELLRKREARVLAHALKVGQTRRQLRPLPASRGQHLRAVVRKEVADIWTRRENHGEQRGSQASPHRRALKKVPQKMAPTKPRARGPTPSCRRPPR</sequence>
<proteinExistence type="predicted"/>
<keyword evidence="5" id="KW-1185">Reference proteome</keyword>
<gene>
    <name evidence="4" type="ORF">Esi_0099_0093</name>
</gene>
<feature type="compositionally biased region" description="Basic and acidic residues" evidence="2">
    <location>
        <begin position="166"/>
        <end position="178"/>
    </location>
</feature>
<evidence type="ECO:0000256" key="2">
    <source>
        <dbReference type="SAM" id="MobiDB-lite"/>
    </source>
</evidence>
<accession>D8LUC6</accession>
<name>D8LUC6_ECTSI</name>
<dbReference type="InterPro" id="IPR002048">
    <property type="entry name" value="EF_hand_dom"/>
</dbReference>
<keyword evidence="1" id="KW-0106">Calcium</keyword>
<dbReference type="PROSITE" id="PS00018">
    <property type="entry name" value="EF_HAND_1"/>
    <property type="match status" value="2"/>
</dbReference>
<feature type="domain" description="EF-hand" evidence="3">
    <location>
        <begin position="17"/>
        <end position="52"/>
    </location>
</feature>
<organism evidence="4 5">
    <name type="scientific">Ectocarpus siliculosus</name>
    <name type="common">Brown alga</name>
    <name type="synonym">Conferva siliculosa</name>
    <dbReference type="NCBI Taxonomy" id="2880"/>
    <lineage>
        <taxon>Eukaryota</taxon>
        <taxon>Sar</taxon>
        <taxon>Stramenopiles</taxon>
        <taxon>Ochrophyta</taxon>
        <taxon>PX clade</taxon>
        <taxon>Phaeophyceae</taxon>
        <taxon>Ectocarpales</taxon>
        <taxon>Ectocarpaceae</taxon>
        <taxon>Ectocarpus</taxon>
    </lineage>
</organism>
<dbReference type="EMBL" id="FN649742">
    <property type="protein sequence ID" value="CBN75467.1"/>
    <property type="molecule type" value="Genomic_DNA"/>
</dbReference>
<evidence type="ECO:0000313" key="5">
    <source>
        <dbReference type="Proteomes" id="UP000002630"/>
    </source>
</evidence>
<dbReference type="SMART" id="SM00054">
    <property type="entry name" value="EFh"/>
    <property type="match status" value="2"/>
</dbReference>
<dbReference type="InterPro" id="IPR018247">
    <property type="entry name" value="EF_Hand_1_Ca_BS"/>
</dbReference>
<feature type="region of interest" description="Disordered" evidence="2">
    <location>
        <begin position="251"/>
        <end position="296"/>
    </location>
</feature>
<evidence type="ECO:0000256" key="1">
    <source>
        <dbReference type="ARBA" id="ARBA00022837"/>
    </source>
</evidence>
<feature type="compositionally biased region" description="Basic residues" evidence="2">
    <location>
        <begin position="265"/>
        <end position="274"/>
    </location>
</feature>
<dbReference type="GO" id="GO:0005509">
    <property type="term" value="F:calcium ion binding"/>
    <property type="evidence" value="ECO:0007669"/>
    <property type="project" value="InterPro"/>
</dbReference>